<dbReference type="InterPro" id="IPR027413">
    <property type="entry name" value="GROEL-like_equatorial_sf"/>
</dbReference>
<evidence type="ECO:0000313" key="4">
    <source>
        <dbReference type="EMBL" id="CAB0009491.1"/>
    </source>
</evidence>
<dbReference type="InterPro" id="IPR002423">
    <property type="entry name" value="Cpn60/GroEL/TCP-1"/>
</dbReference>
<evidence type="ECO:0008006" key="6">
    <source>
        <dbReference type="Google" id="ProtNLM"/>
    </source>
</evidence>
<dbReference type="SUPFAM" id="SSF48592">
    <property type="entry name" value="GroEL equatorial domain-like"/>
    <property type="match status" value="1"/>
</dbReference>
<dbReference type="InterPro" id="IPR001844">
    <property type="entry name" value="Cpn60/GroEL"/>
</dbReference>
<comment type="similarity">
    <text evidence="1 3">Belongs to the chaperonin (HSP60) family.</text>
</comment>
<keyword evidence="5" id="KW-1185">Reference proteome</keyword>
<dbReference type="SUPFAM" id="SSF54849">
    <property type="entry name" value="GroEL-intermediate domain like"/>
    <property type="match status" value="1"/>
</dbReference>
<dbReference type="EMBL" id="CADCXU010021821">
    <property type="protein sequence ID" value="CAB0009491.1"/>
    <property type="molecule type" value="Genomic_DNA"/>
</dbReference>
<protein>
    <recommendedName>
        <fullName evidence="6">60 kDa heat shock protein, mitochondrial</fullName>
    </recommendedName>
</protein>
<name>A0A6H5H1X4_9HEMI</name>
<evidence type="ECO:0000256" key="2">
    <source>
        <dbReference type="ARBA" id="ARBA00023186"/>
    </source>
</evidence>
<evidence type="ECO:0000256" key="3">
    <source>
        <dbReference type="RuleBase" id="RU000418"/>
    </source>
</evidence>
<dbReference type="Gene3D" id="3.50.7.10">
    <property type="entry name" value="GroEL"/>
    <property type="match status" value="1"/>
</dbReference>
<dbReference type="GO" id="GO:0005524">
    <property type="term" value="F:ATP binding"/>
    <property type="evidence" value="ECO:0007669"/>
    <property type="project" value="InterPro"/>
</dbReference>
<evidence type="ECO:0000313" key="5">
    <source>
        <dbReference type="Proteomes" id="UP000479000"/>
    </source>
</evidence>
<dbReference type="Gene3D" id="1.10.560.10">
    <property type="entry name" value="GroEL-like equatorial domain"/>
    <property type="match status" value="1"/>
</dbReference>
<dbReference type="InterPro" id="IPR027409">
    <property type="entry name" value="GroEL-like_apical_dom_sf"/>
</dbReference>
<dbReference type="FunFam" id="3.50.7.10:FF:000001">
    <property type="entry name" value="60 kDa chaperonin"/>
    <property type="match status" value="1"/>
</dbReference>
<dbReference type="PANTHER" id="PTHR45633">
    <property type="entry name" value="60 KDA HEAT SHOCK PROTEIN, MITOCHONDRIAL"/>
    <property type="match status" value="1"/>
</dbReference>
<gene>
    <name evidence="4" type="ORF">NTEN_LOCUS14632</name>
</gene>
<dbReference type="GO" id="GO:0140662">
    <property type="term" value="F:ATP-dependent protein folding chaperone"/>
    <property type="evidence" value="ECO:0007669"/>
    <property type="project" value="InterPro"/>
</dbReference>
<sequence>MNILCRGSKSRLLCGVTRKWFFEDRKTAKQLKFGIEAKKLLLQGVDTIADAVSVTLGPKGRNVILQGHKPKVTKDGVTIARSIEVEDPYQNIGVKVIREVAKNTNKKAGDGTTTATVLARAIAKEGFKRVQVGGNPSEIRKGILMAAEEARHHIDSISKKIDSKEDTYRVATISANGDPTIGAVVADALTLVGQTGHVTVKEGKKTTDEIQVVNGFKIESGFSSAAFLNTKDRKIVYENCLVFICESKLERPKQLIPLLDLVVAQKKPLLVVAEDFSSDVMTLLILNHKLSRGLKVVAVKSTGVGNFRKETLMDMACLTGGRVFMDEACDTTLLKITEEFLGQAGEVIVSQDDTVIMKGDGNATEIKDREALIEELIREAPNGLEKAKQEERLARFKSQVATINVGATSEVEMLERKDRMEDALQATRAALEGGVVPGGGVALLFGFEKVSSIRTANADQAAGVKILADALKAPLATIARNAGVDADAVLYKVLSAQTPFYGYDAMRDQFVDMMEAGIIDPTKVVKTALQDAAIVASLLTTTEAAATFVFEGDEIPLG</sequence>
<dbReference type="Proteomes" id="UP000479000">
    <property type="component" value="Unassembled WGS sequence"/>
</dbReference>
<accession>A0A6H5H1X4</accession>
<dbReference type="CDD" id="cd03344">
    <property type="entry name" value="GroEL"/>
    <property type="match status" value="1"/>
</dbReference>
<dbReference type="Gene3D" id="3.30.260.10">
    <property type="entry name" value="TCP-1-like chaperonin intermediate domain"/>
    <property type="match status" value="1"/>
</dbReference>
<dbReference type="AlphaFoldDB" id="A0A6H5H1X4"/>
<keyword evidence="2" id="KW-0143">Chaperone</keyword>
<dbReference type="SUPFAM" id="SSF52029">
    <property type="entry name" value="GroEL apical domain-like"/>
    <property type="match status" value="1"/>
</dbReference>
<dbReference type="InterPro" id="IPR027410">
    <property type="entry name" value="TCP-1-like_intermed_sf"/>
</dbReference>
<dbReference type="PRINTS" id="PR00298">
    <property type="entry name" value="CHAPERONIN60"/>
</dbReference>
<dbReference type="GO" id="GO:0042026">
    <property type="term" value="P:protein refolding"/>
    <property type="evidence" value="ECO:0007669"/>
    <property type="project" value="InterPro"/>
</dbReference>
<dbReference type="OrthoDB" id="1733909at2759"/>
<reference evidence="4 5" key="1">
    <citation type="submission" date="2020-02" db="EMBL/GenBank/DDBJ databases">
        <authorList>
            <person name="Ferguson B K."/>
        </authorList>
    </citation>
    <scope>NUCLEOTIDE SEQUENCE [LARGE SCALE GENOMIC DNA]</scope>
</reference>
<evidence type="ECO:0000256" key="1">
    <source>
        <dbReference type="ARBA" id="ARBA00006607"/>
    </source>
</evidence>
<organism evidence="4 5">
    <name type="scientific">Nesidiocoris tenuis</name>
    <dbReference type="NCBI Taxonomy" id="355587"/>
    <lineage>
        <taxon>Eukaryota</taxon>
        <taxon>Metazoa</taxon>
        <taxon>Ecdysozoa</taxon>
        <taxon>Arthropoda</taxon>
        <taxon>Hexapoda</taxon>
        <taxon>Insecta</taxon>
        <taxon>Pterygota</taxon>
        <taxon>Neoptera</taxon>
        <taxon>Paraneoptera</taxon>
        <taxon>Hemiptera</taxon>
        <taxon>Heteroptera</taxon>
        <taxon>Panheteroptera</taxon>
        <taxon>Cimicomorpha</taxon>
        <taxon>Miridae</taxon>
        <taxon>Dicyphina</taxon>
        <taxon>Nesidiocoris</taxon>
    </lineage>
</organism>
<dbReference type="NCBIfam" id="NF000592">
    <property type="entry name" value="PRK00013.1"/>
    <property type="match status" value="1"/>
</dbReference>
<dbReference type="NCBIfam" id="NF009487">
    <property type="entry name" value="PRK12849.1"/>
    <property type="match status" value="1"/>
</dbReference>
<dbReference type="Pfam" id="PF00118">
    <property type="entry name" value="Cpn60_TCP1"/>
    <property type="match status" value="1"/>
</dbReference>
<dbReference type="NCBIfam" id="NF009488">
    <property type="entry name" value="PRK12850.1"/>
    <property type="match status" value="1"/>
</dbReference>
<dbReference type="NCBIfam" id="NF009489">
    <property type="entry name" value="PRK12851.1"/>
    <property type="match status" value="1"/>
</dbReference>
<proteinExistence type="inferred from homology"/>